<dbReference type="Pfam" id="PF18075">
    <property type="entry name" value="FtsX_ECD"/>
    <property type="match status" value="1"/>
</dbReference>
<dbReference type="InterPro" id="IPR003838">
    <property type="entry name" value="ABC3_permease_C"/>
</dbReference>
<evidence type="ECO:0000256" key="2">
    <source>
        <dbReference type="ARBA" id="ARBA00007379"/>
    </source>
</evidence>
<keyword evidence="18" id="KW-1185">Reference proteome</keyword>
<proteinExistence type="inferred from homology"/>
<dbReference type="AlphaFoldDB" id="A0A1I0A8Q0"/>
<evidence type="ECO:0000256" key="13">
    <source>
        <dbReference type="SAM" id="MobiDB-lite"/>
    </source>
</evidence>
<keyword evidence="8 14" id="KW-0812">Transmembrane</keyword>
<feature type="transmembrane region" description="Helical" evidence="14">
    <location>
        <begin position="248"/>
        <end position="271"/>
    </location>
</feature>
<dbReference type="EMBL" id="FOHV01000005">
    <property type="protein sequence ID" value="SES90067.1"/>
    <property type="molecule type" value="Genomic_DNA"/>
</dbReference>
<keyword evidence="9 14" id="KW-1133">Transmembrane helix</keyword>
<evidence type="ECO:0000256" key="10">
    <source>
        <dbReference type="ARBA" id="ARBA00023136"/>
    </source>
</evidence>
<feature type="domain" description="ABC3 transporter permease C-terminal" evidence="15">
    <location>
        <begin position="208"/>
        <end position="324"/>
    </location>
</feature>
<dbReference type="PIRSF" id="PIRSF003097">
    <property type="entry name" value="FtsX"/>
    <property type="match status" value="1"/>
</dbReference>
<feature type="transmembrane region" description="Helical" evidence="14">
    <location>
        <begin position="53"/>
        <end position="76"/>
    </location>
</feature>
<dbReference type="OrthoDB" id="9813411at2"/>
<evidence type="ECO:0000259" key="15">
    <source>
        <dbReference type="Pfam" id="PF02687"/>
    </source>
</evidence>
<evidence type="ECO:0000256" key="3">
    <source>
        <dbReference type="ARBA" id="ARBA00011160"/>
    </source>
</evidence>
<feature type="domain" description="FtsX extracellular" evidence="16">
    <location>
        <begin position="91"/>
        <end position="185"/>
    </location>
</feature>
<accession>A0A1I0A8Q0</accession>
<name>A0A1I0A8Q0_9GAMM</name>
<dbReference type="RefSeq" id="WP_093318219.1">
    <property type="nucleotide sequence ID" value="NZ_FOHV01000005.1"/>
</dbReference>
<dbReference type="GO" id="GO:0032153">
    <property type="term" value="C:cell division site"/>
    <property type="evidence" value="ECO:0007669"/>
    <property type="project" value="TreeGrafter"/>
</dbReference>
<evidence type="ECO:0000256" key="6">
    <source>
        <dbReference type="ARBA" id="ARBA00022519"/>
    </source>
</evidence>
<dbReference type="STRING" id="1123402.SAMN02583745_00820"/>
<comment type="subcellular location">
    <subcellularLocation>
        <location evidence="1">Cell inner membrane</location>
        <topology evidence="1">Multi-pass membrane protein</topology>
    </subcellularLocation>
</comment>
<dbReference type="InterPro" id="IPR047590">
    <property type="entry name" value="FtsX_proteobact-type"/>
</dbReference>
<evidence type="ECO:0000256" key="4">
    <source>
        <dbReference type="ARBA" id="ARBA00021907"/>
    </source>
</evidence>
<dbReference type="PANTHER" id="PTHR47755">
    <property type="entry name" value="CELL DIVISION PROTEIN FTSX"/>
    <property type="match status" value="1"/>
</dbReference>
<evidence type="ECO:0000313" key="18">
    <source>
        <dbReference type="Proteomes" id="UP000242642"/>
    </source>
</evidence>
<gene>
    <name evidence="17" type="ORF">SAMN02583745_00820</name>
</gene>
<keyword evidence="11 12" id="KW-0131">Cell cycle</keyword>
<keyword evidence="5 12" id="KW-1003">Cell membrane</keyword>
<dbReference type="PANTHER" id="PTHR47755:SF1">
    <property type="entry name" value="CELL DIVISION PROTEIN FTSX"/>
    <property type="match status" value="1"/>
</dbReference>
<dbReference type="InterPro" id="IPR040690">
    <property type="entry name" value="FtsX_ECD"/>
</dbReference>
<evidence type="ECO:0000256" key="7">
    <source>
        <dbReference type="ARBA" id="ARBA00022618"/>
    </source>
</evidence>
<comment type="subunit">
    <text evidence="3">Forms a membrane-associated complex with FtsE.</text>
</comment>
<evidence type="ECO:0000256" key="1">
    <source>
        <dbReference type="ARBA" id="ARBA00004429"/>
    </source>
</evidence>
<feature type="compositionally biased region" description="Polar residues" evidence="13">
    <location>
        <begin position="11"/>
        <end position="25"/>
    </location>
</feature>
<evidence type="ECO:0000256" key="9">
    <source>
        <dbReference type="ARBA" id="ARBA00022989"/>
    </source>
</evidence>
<dbReference type="Proteomes" id="UP000242642">
    <property type="component" value="Unassembled WGS sequence"/>
</dbReference>
<evidence type="ECO:0000256" key="12">
    <source>
        <dbReference type="PIRNR" id="PIRNR003097"/>
    </source>
</evidence>
<evidence type="ECO:0000256" key="14">
    <source>
        <dbReference type="SAM" id="Phobius"/>
    </source>
</evidence>
<evidence type="ECO:0000256" key="5">
    <source>
        <dbReference type="ARBA" id="ARBA00022475"/>
    </source>
</evidence>
<keyword evidence="10 12" id="KW-0472">Membrane</keyword>
<comment type="similarity">
    <text evidence="2 12">Belongs to the ABC-4 integral membrane protein family. FtsX subfamily.</text>
</comment>
<dbReference type="Gene3D" id="3.30.70.3040">
    <property type="match status" value="1"/>
</dbReference>
<evidence type="ECO:0000256" key="11">
    <source>
        <dbReference type="ARBA" id="ARBA00023306"/>
    </source>
</evidence>
<feature type="transmembrane region" description="Helical" evidence="14">
    <location>
        <begin position="304"/>
        <end position="324"/>
    </location>
</feature>
<feature type="transmembrane region" description="Helical" evidence="14">
    <location>
        <begin position="205"/>
        <end position="227"/>
    </location>
</feature>
<dbReference type="GO" id="GO:0005886">
    <property type="term" value="C:plasma membrane"/>
    <property type="evidence" value="ECO:0007669"/>
    <property type="project" value="UniProtKB-SubCell"/>
</dbReference>
<dbReference type="Pfam" id="PF02687">
    <property type="entry name" value="FtsX"/>
    <property type="match status" value="1"/>
</dbReference>
<keyword evidence="7 12" id="KW-0132">Cell division</keyword>
<evidence type="ECO:0000256" key="8">
    <source>
        <dbReference type="ARBA" id="ARBA00022692"/>
    </source>
</evidence>
<protein>
    <recommendedName>
        <fullName evidence="4 12">Cell division protein FtsX</fullName>
    </recommendedName>
</protein>
<dbReference type="NCBIfam" id="TIGR00439">
    <property type="entry name" value="FtsX_Gneg"/>
    <property type="match status" value="1"/>
</dbReference>
<dbReference type="InterPro" id="IPR004513">
    <property type="entry name" value="FtsX"/>
</dbReference>
<evidence type="ECO:0000313" key="17">
    <source>
        <dbReference type="EMBL" id="SES90067.1"/>
    </source>
</evidence>
<feature type="region of interest" description="Disordered" evidence="13">
    <location>
        <begin position="1"/>
        <end position="25"/>
    </location>
</feature>
<comment type="function">
    <text evidence="12">Part of the ABC transporter FtsEX involved in cellular division.</text>
</comment>
<dbReference type="GO" id="GO:0051301">
    <property type="term" value="P:cell division"/>
    <property type="evidence" value="ECO:0007669"/>
    <property type="project" value="UniProtKB-KW"/>
</dbReference>
<keyword evidence="6 12" id="KW-0997">Cell inner membrane</keyword>
<organism evidence="17 18">
    <name type="scientific">Thorsellia anophelis DSM 18579</name>
    <dbReference type="NCBI Taxonomy" id="1123402"/>
    <lineage>
        <taxon>Bacteria</taxon>
        <taxon>Pseudomonadati</taxon>
        <taxon>Pseudomonadota</taxon>
        <taxon>Gammaproteobacteria</taxon>
        <taxon>Enterobacterales</taxon>
        <taxon>Thorselliaceae</taxon>
        <taxon>Thorsellia</taxon>
    </lineage>
</organism>
<evidence type="ECO:0000259" key="16">
    <source>
        <dbReference type="Pfam" id="PF18075"/>
    </source>
</evidence>
<reference evidence="18" key="1">
    <citation type="submission" date="2016-10" db="EMBL/GenBank/DDBJ databases">
        <authorList>
            <person name="Varghese N."/>
            <person name="Submissions S."/>
        </authorList>
    </citation>
    <scope>NUCLEOTIDE SEQUENCE [LARGE SCALE GENOMIC DNA]</scope>
    <source>
        <strain evidence="18">DSM 18579</strain>
    </source>
</reference>
<sequence>MSQDKKRINHGKTTSPRAQNSATSRVSMMQSGLMEQFLYGWRSAFEDMRSKPLANLLTILVISISLSLPTLCYLLWKNVNEAAQAWYPTPQISVYLDKSLSDPGVEQLIMNLNALDGVANVNYLTREKTLEEFKNYSGFSTAIDLLEENPLPAVAIVTPEVDFQSGTLITTLKERIVALEGVDDVRADDNWFARLASLTNLVAKVAFVVGWLMVIALFLVIGNSVRLTIASRRETINIMKLIGATDGFIMRPFLYGGALYGGLGALLAILLSQLLMVQLDKAVTNVAVVFEANFSLTGLRIDEMLILVFISVMSGWFAAWLATVKHLRDFRPQ</sequence>